<dbReference type="InterPro" id="IPR036282">
    <property type="entry name" value="Glutathione-S-Trfase_C_sf"/>
</dbReference>
<dbReference type="EMBL" id="QKQS01000016">
    <property type="protein sequence ID" value="PZA11854.1"/>
    <property type="molecule type" value="Genomic_DNA"/>
</dbReference>
<dbReference type="Gene3D" id="1.20.1050.10">
    <property type="match status" value="1"/>
</dbReference>
<dbReference type="AlphaFoldDB" id="A0A323UH22"/>
<proteinExistence type="predicted"/>
<dbReference type="CDD" id="cd00299">
    <property type="entry name" value="GST_C_family"/>
    <property type="match status" value="1"/>
</dbReference>
<dbReference type="RefSeq" id="WP_110786248.1">
    <property type="nucleotide sequence ID" value="NZ_QKQS01000016.1"/>
</dbReference>
<name>A0A323UH22_RHOPL</name>
<accession>A0A323UH22</accession>
<evidence type="ECO:0000313" key="1">
    <source>
        <dbReference type="EMBL" id="PZA11854.1"/>
    </source>
</evidence>
<gene>
    <name evidence="1" type="ORF">DNX69_12200</name>
</gene>
<reference evidence="1 2" key="1">
    <citation type="submission" date="2018-06" db="EMBL/GenBank/DDBJ databases">
        <title>Draft Whole-Genome Sequence of the purple photosynthetic bacterium Rhodospeudomonas palustris XCP.</title>
        <authorList>
            <person name="Rayyan A."/>
            <person name="Meyer T.E."/>
            <person name="Kyndt J.A."/>
        </authorList>
    </citation>
    <scope>NUCLEOTIDE SEQUENCE [LARGE SCALE GENOMIC DNA]</scope>
    <source>
        <strain evidence="1 2">XCP</strain>
    </source>
</reference>
<comment type="caution">
    <text evidence="1">The sequence shown here is derived from an EMBL/GenBank/DDBJ whole genome shotgun (WGS) entry which is preliminary data.</text>
</comment>
<dbReference type="SUPFAM" id="SSF47616">
    <property type="entry name" value="GST C-terminal domain-like"/>
    <property type="match status" value="1"/>
</dbReference>
<sequence length="103" mass="11656">MRLAEAYCRFGETNEDDRHVIMRWLFWDNPKLSGYMAVSSYLRAFTPAPDEHVLGFLRKRIDDCLSVAERHFETNAFAIGASPSVADIADKLRLSPARTSCCG</sequence>
<evidence type="ECO:0000313" key="2">
    <source>
        <dbReference type="Proteomes" id="UP000248134"/>
    </source>
</evidence>
<dbReference type="Proteomes" id="UP000248134">
    <property type="component" value="Unassembled WGS sequence"/>
</dbReference>
<organism evidence="1 2">
    <name type="scientific">Rhodopseudomonas palustris</name>
    <dbReference type="NCBI Taxonomy" id="1076"/>
    <lineage>
        <taxon>Bacteria</taxon>
        <taxon>Pseudomonadati</taxon>
        <taxon>Pseudomonadota</taxon>
        <taxon>Alphaproteobacteria</taxon>
        <taxon>Hyphomicrobiales</taxon>
        <taxon>Nitrobacteraceae</taxon>
        <taxon>Rhodopseudomonas</taxon>
    </lineage>
</organism>
<dbReference type="OrthoDB" id="9810080at2"/>
<protein>
    <submittedName>
        <fullName evidence="1">Uncharacterized protein</fullName>
    </submittedName>
</protein>